<protein>
    <submittedName>
        <fullName evidence="1">Uncharacterized protein</fullName>
    </submittedName>
</protein>
<organism evidence="1 2">
    <name type="scientific">Eumeta variegata</name>
    <name type="common">Bagworm moth</name>
    <name type="synonym">Eumeta japonica</name>
    <dbReference type="NCBI Taxonomy" id="151549"/>
    <lineage>
        <taxon>Eukaryota</taxon>
        <taxon>Metazoa</taxon>
        <taxon>Ecdysozoa</taxon>
        <taxon>Arthropoda</taxon>
        <taxon>Hexapoda</taxon>
        <taxon>Insecta</taxon>
        <taxon>Pterygota</taxon>
        <taxon>Neoptera</taxon>
        <taxon>Endopterygota</taxon>
        <taxon>Lepidoptera</taxon>
        <taxon>Glossata</taxon>
        <taxon>Ditrysia</taxon>
        <taxon>Tineoidea</taxon>
        <taxon>Psychidae</taxon>
        <taxon>Oiketicinae</taxon>
        <taxon>Eumeta</taxon>
    </lineage>
</organism>
<comment type="caution">
    <text evidence="1">The sequence shown here is derived from an EMBL/GenBank/DDBJ whole genome shotgun (WGS) entry which is preliminary data.</text>
</comment>
<sequence>MPGVGASVGNFLTRRFFAWLIVGSKSWDGASAGLLSYLPPVLPQFLLVRPGELSPGWGPAAKRHLSYMASPTLEVS</sequence>
<dbReference type="Proteomes" id="UP000299102">
    <property type="component" value="Unassembled WGS sequence"/>
</dbReference>
<dbReference type="AlphaFoldDB" id="A0A4C1ZNF5"/>
<gene>
    <name evidence="1" type="ORF">EVAR_25104_1</name>
</gene>
<reference evidence="1 2" key="1">
    <citation type="journal article" date="2019" name="Commun. Biol.">
        <title>The bagworm genome reveals a unique fibroin gene that provides high tensile strength.</title>
        <authorList>
            <person name="Kono N."/>
            <person name="Nakamura H."/>
            <person name="Ohtoshi R."/>
            <person name="Tomita M."/>
            <person name="Numata K."/>
            <person name="Arakawa K."/>
        </authorList>
    </citation>
    <scope>NUCLEOTIDE SEQUENCE [LARGE SCALE GENOMIC DNA]</scope>
</reference>
<evidence type="ECO:0000313" key="2">
    <source>
        <dbReference type="Proteomes" id="UP000299102"/>
    </source>
</evidence>
<proteinExistence type="predicted"/>
<evidence type="ECO:0000313" key="1">
    <source>
        <dbReference type="EMBL" id="GBP88604.1"/>
    </source>
</evidence>
<keyword evidence="2" id="KW-1185">Reference proteome</keyword>
<dbReference type="EMBL" id="BGZK01001944">
    <property type="protein sequence ID" value="GBP88604.1"/>
    <property type="molecule type" value="Genomic_DNA"/>
</dbReference>
<accession>A0A4C1ZNF5</accession>
<name>A0A4C1ZNF5_EUMVA</name>